<accession>A0A820GT69</accession>
<keyword evidence="2" id="KW-1185">Reference proteome</keyword>
<gene>
    <name evidence="1" type="ORF">OVN521_LOCUS30631</name>
</gene>
<protein>
    <submittedName>
        <fullName evidence="1">Uncharacterized protein</fullName>
    </submittedName>
</protein>
<name>A0A820GT69_9BILA</name>
<evidence type="ECO:0000313" key="2">
    <source>
        <dbReference type="Proteomes" id="UP000663866"/>
    </source>
</evidence>
<feature type="non-terminal residue" evidence="1">
    <location>
        <position position="1"/>
    </location>
</feature>
<proteinExistence type="predicted"/>
<reference evidence="1" key="1">
    <citation type="submission" date="2021-02" db="EMBL/GenBank/DDBJ databases">
        <authorList>
            <person name="Nowell W R."/>
        </authorList>
    </citation>
    <scope>NUCLEOTIDE SEQUENCE</scope>
</reference>
<dbReference type="Proteomes" id="UP000663866">
    <property type="component" value="Unassembled WGS sequence"/>
</dbReference>
<sequence>NGTNDNKDFNSNQFSLTNDLFPVDLNELKNVNDTVSLHNYDDSNNSSIHSLSQSN</sequence>
<dbReference type="EMBL" id="CAJOBG010011005">
    <property type="protein sequence ID" value="CAF4282602.1"/>
    <property type="molecule type" value="Genomic_DNA"/>
</dbReference>
<organism evidence="1 2">
    <name type="scientific">Rotaria magnacalcarata</name>
    <dbReference type="NCBI Taxonomy" id="392030"/>
    <lineage>
        <taxon>Eukaryota</taxon>
        <taxon>Metazoa</taxon>
        <taxon>Spiralia</taxon>
        <taxon>Gnathifera</taxon>
        <taxon>Rotifera</taxon>
        <taxon>Eurotatoria</taxon>
        <taxon>Bdelloidea</taxon>
        <taxon>Philodinida</taxon>
        <taxon>Philodinidae</taxon>
        <taxon>Rotaria</taxon>
    </lineage>
</organism>
<evidence type="ECO:0000313" key="1">
    <source>
        <dbReference type="EMBL" id="CAF4282602.1"/>
    </source>
</evidence>
<dbReference type="AlphaFoldDB" id="A0A820GT69"/>
<feature type="non-terminal residue" evidence="1">
    <location>
        <position position="55"/>
    </location>
</feature>
<comment type="caution">
    <text evidence="1">The sequence shown here is derived from an EMBL/GenBank/DDBJ whole genome shotgun (WGS) entry which is preliminary data.</text>
</comment>